<dbReference type="Proteomes" id="UP000609323">
    <property type="component" value="Unassembled WGS sequence"/>
</dbReference>
<dbReference type="Gene3D" id="2.20.25.110">
    <property type="entry name" value="S-adenosyl-L-methionine-dependent methyltransferases"/>
    <property type="match status" value="1"/>
</dbReference>
<dbReference type="Gene3D" id="3.40.50.150">
    <property type="entry name" value="Vaccinia Virus protein VP39"/>
    <property type="match status" value="1"/>
</dbReference>
<reference evidence="4" key="1">
    <citation type="journal article" date="2019" name="Int. J. Syst. Evol. Microbiol.">
        <title>The Global Catalogue of Microorganisms (GCM) 10K type strain sequencing project: providing services to taxonomists for standard genome sequencing and annotation.</title>
        <authorList>
            <consortium name="The Broad Institute Genomics Platform"/>
            <consortium name="The Broad Institute Genome Sequencing Center for Infectious Disease"/>
            <person name="Wu L."/>
            <person name="Ma J."/>
        </authorList>
    </citation>
    <scope>NUCLEOTIDE SEQUENCE [LARGE SCALE GENOMIC DNA]</scope>
    <source>
        <strain evidence="4">CGMCC 1.15044</strain>
    </source>
</reference>
<gene>
    <name evidence="3" type="ORF">GCM10010917_00990</name>
</gene>
<feature type="domain" description="Methyltransferase" evidence="2">
    <location>
        <begin position="40"/>
        <end position="143"/>
    </location>
</feature>
<dbReference type="RefSeq" id="WP_094093660.1">
    <property type="nucleotide sequence ID" value="NZ_BMHF01000001.1"/>
</dbReference>
<organism evidence="3 4">
    <name type="scientific">Paenibacillus physcomitrellae</name>
    <dbReference type="NCBI Taxonomy" id="1619311"/>
    <lineage>
        <taxon>Bacteria</taxon>
        <taxon>Bacillati</taxon>
        <taxon>Bacillota</taxon>
        <taxon>Bacilli</taxon>
        <taxon>Bacillales</taxon>
        <taxon>Paenibacillaceae</taxon>
        <taxon>Paenibacillus</taxon>
    </lineage>
</organism>
<accession>A0ABQ1FKJ4</accession>
<dbReference type="InterPro" id="IPR029063">
    <property type="entry name" value="SAM-dependent_MTases_sf"/>
</dbReference>
<protein>
    <submittedName>
        <fullName evidence="3">Methyltransferase</fullName>
    </submittedName>
</protein>
<dbReference type="EMBL" id="BMHF01000001">
    <property type="protein sequence ID" value="GGA20162.1"/>
    <property type="molecule type" value="Genomic_DNA"/>
</dbReference>
<dbReference type="CDD" id="cd02440">
    <property type="entry name" value="AdoMet_MTases"/>
    <property type="match status" value="1"/>
</dbReference>
<dbReference type="GO" id="GO:0008168">
    <property type="term" value="F:methyltransferase activity"/>
    <property type="evidence" value="ECO:0007669"/>
    <property type="project" value="UniProtKB-KW"/>
</dbReference>
<evidence type="ECO:0000259" key="2">
    <source>
        <dbReference type="Pfam" id="PF13649"/>
    </source>
</evidence>
<proteinExistence type="predicted"/>
<keyword evidence="4" id="KW-1185">Reference proteome</keyword>
<dbReference type="InterPro" id="IPR041698">
    <property type="entry name" value="Methyltransf_25"/>
</dbReference>
<comment type="caution">
    <text evidence="3">The sequence shown here is derived from an EMBL/GenBank/DDBJ whole genome shotgun (WGS) entry which is preliminary data.</text>
</comment>
<evidence type="ECO:0000313" key="4">
    <source>
        <dbReference type="Proteomes" id="UP000609323"/>
    </source>
</evidence>
<dbReference type="SUPFAM" id="SSF53335">
    <property type="entry name" value="S-adenosyl-L-methionine-dependent methyltransferases"/>
    <property type="match status" value="1"/>
</dbReference>
<dbReference type="Pfam" id="PF13649">
    <property type="entry name" value="Methyltransf_25"/>
    <property type="match status" value="1"/>
</dbReference>
<evidence type="ECO:0000256" key="1">
    <source>
        <dbReference type="ARBA" id="ARBA00022679"/>
    </source>
</evidence>
<sequence length="279" mass="32373">MEAYRKFAYVYDELMQDMPYESWVEFAQTAWQKHGIPHTVAELGCGTGSITIPLTNAGYQMTGIDLSEDMLSVAQNKMEASAGGSRLYREGSVRWVCQDMRSWELPEPVDSVISFCDCMNYVLEPEEIAQVFVRTYDALKEGGSFLFDVHHPDTLRRYGEEQPFVLDEPEVSYIWTCDFDEERWEIEHHLSIFARVTPNKGSINKANSAEQDSLERSASAARQALYERFEEIHIQRAYDPEWMMAELRRAGFKEIKCYADFEWKLADDEAERLFFVAIK</sequence>
<dbReference type="GO" id="GO:0032259">
    <property type="term" value="P:methylation"/>
    <property type="evidence" value="ECO:0007669"/>
    <property type="project" value="UniProtKB-KW"/>
</dbReference>
<keyword evidence="3" id="KW-0489">Methyltransferase</keyword>
<keyword evidence="1" id="KW-0808">Transferase</keyword>
<evidence type="ECO:0000313" key="3">
    <source>
        <dbReference type="EMBL" id="GGA20162.1"/>
    </source>
</evidence>
<name>A0ABQ1FKJ4_9BACL</name>
<dbReference type="PANTHER" id="PTHR43861">
    <property type="entry name" value="TRANS-ACONITATE 2-METHYLTRANSFERASE-RELATED"/>
    <property type="match status" value="1"/>
</dbReference>